<reference evidence="1" key="1">
    <citation type="submission" date="2024-03" db="EMBL/GenBank/DDBJ databases">
        <title>WGS assembly of Saponaria officinalis var. Norfolk2.</title>
        <authorList>
            <person name="Jenkins J."/>
            <person name="Shu S."/>
            <person name="Grimwood J."/>
            <person name="Barry K."/>
            <person name="Goodstein D."/>
            <person name="Schmutz J."/>
            <person name="Leebens-Mack J."/>
            <person name="Osbourn A."/>
        </authorList>
    </citation>
    <scope>NUCLEOTIDE SEQUENCE [LARGE SCALE GENOMIC DNA]</scope>
    <source>
        <strain evidence="1">JIC</strain>
    </source>
</reference>
<evidence type="ECO:0000313" key="1">
    <source>
        <dbReference type="EMBL" id="KAK9667050.1"/>
    </source>
</evidence>
<dbReference type="Gene3D" id="2.80.10.50">
    <property type="match status" value="1"/>
</dbReference>
<organism evidence="1 2">
    <name type="scientific">Saponaria officinalis</name>
    <name type="common">Common soapwort</name>
    <name type="synonym">Lychnis saponaria</name>
    <dbReference type="NCBI Taxonomy" id="3572"/>
    <lineage>
        <taxon>Eukaryota</taxon>
        <taxon>Viridiplantae</taxon>
        <taxon>Streptophyta</taxon>
        <taxon>Embryophyta</taxon>
        <taxon>Tracheophyta</taxon>
        <taxon>Spermatophyta</taxon>
        <taxon>Magnoliopsida</taxon>
        <taxon>eudicotyledons</taxon>
        <taxon>Gunneridae</taxon>
        <taxon>Pentapetalae</taxon>
        <taxon>Caryophyllales</taxon>
        <taxon>Caryophyllaceae</taxon>
        <taxon>Caryophylleae</taxon>
        <taxon>Saponaria</taxon>
    </lineage>
</organism>
<protein>
    <recommendedName>
        <fullName evidence="3">Ricin B lectin domain-containing protein</fullName>
    </recommendedName>
</protein>
<evidence type="ECO:0008006" key="3">
    <source>
        <dbReference type="Google" id="ProtNLM"/>
    </source>
</evidence>
<sequence>MATYRLYCKRQGGGDDYCVAVRNEKLILTLPNNSDYTQFWRKEDQNNKSFMLVNRAANKVVQFYGRGDQLALVDKPSYIDKSVLWAESEVISNGYKFMRTPGQLDMVMDAWTGQIYNGTPISIYQQVNSDNQLWKFVRACKLLS</sequence>
<dbReference type="Proteomes" id="UP001443914">
    <property type="component" value="Unassembled WGS sequence"/>
</dbReference>
<dbReference type="PANTHER" id="PTHR31257">
    <property type="entry name" value="RICIN B-LIKE LECTIN EULS3"/>
    <property type="match status" value="1"/>
</dbReference>
<gene>
    <name evidence="1" type="ORF">RND81_14G228900</name>
</gene>
<dbReference type="InterPro" id="IPR040249">
    <property type="entry name" value="Ricin_B-like_lectin_EULS3-like"/>
</dbReference>
<comment type="caution">
    <text evidence="1">The sequence shown here is derived from an EMBL/GenBank/DDBJ whole genome shotgun (WGS) entry which is preliminary data.</text>
</comment>
<dbReference type="EMBL" id="JBDFQZ010000014">
    <property type="protein sequence ID" value="KAK9667050.1"/>
    <property type="molecule type" value="Genomic_DNA"/>
</dbReference>
<proteinExistence type="predicted"/>
<dbReference type="SUPFAM" id="SSF50370">
    <property type="entry name" value="Ricin B-like lectins"/>
    <property type="match status" value="1"/>
</dbReference>
<evidence type="ECO:0000313" key="2">
    <source>
        <dbReference type="Proteomes" id="UP001443914"/>
    </source>
</evidence>
<dbReference type="AlphaFoldDB" id="A0AAW1GQD9"/>
<accession>A0AAW1GQD9</accession>
<dbReference type="PANTHER" id="PTHR31257:SF2">
    <property type="entry name" value="RICIN B-LIKE LECTIN EULS3"/>
    <property type="match status" value="1"/>
</dbReference>
<name>A0AAW1GQD9_SAPOF</name>
<dbReference type="InterPro" id="IPR035992">
    <property type="entry name" value="Ricin_B-like_lectins"/>
</dbReference>
<keyword evidence="2" id="KW-1185">Reference proteome</keyword>